<accession>R0HDB6</accession>
<dbReference type="eggNOG" id="ENOG502R7PE">
    <property type="taxonomic scope" value="Eukaryota"/>
</dbReference>
<dbReference type="Gene3D" id="3.40.50.300">
    <property type="entry name" value="P-loop containing nucleotide triphosphate hydrolases"/>
    <property type="match status" value="2"/>
</dbReference>
<evidence type="ECO:0000313" key="7">
    <source>
        <dbReference type="Proteomes" id="UP000029121"/>
    </source>
</evidence>
<name>R0HDB6_9BRAS</name>
<evidence type="ECO:0000256" key="4">
    <source>
        <dbReference type="SAM" id="MobiDB-lite"/>
    </source>
</evidence>
<dbReference type="FunFam" id="3.40.50.300:FF:000840">
    <property type="entry name" value="Immune-associated nucleotide-binding protein 9"/>
    <property type="match status" value="1"/>
</dbReference>
<reference evidence="7" key="1">
    <citation type="journal article" date="2013" name="Nat. Genet.">
        <title>The Capsella rubella genome and the genomic consequences of rapid mating system evolution.</title>
        <authorList>
            <person name="Slotte T."/>
            <person name="Hazzouri K.M."/>
            <person name="Agren J.A."/>
            <person name="Koenig D."/>
            <person name="Maumus F."/>
            <person name="Guo Y.L."/>
            <person name="Steige K."/>
            <person name="Platts A.E."/>
            <person name="Escobar J.S."/>
            <person name="Newman L.K."/>
            <person name="Wang W."/>
            <person name="Mandakova T."/>
            <person name="Vello E."/>
            <person name="Smith L.M."/>
            <person name="Henz S.R."/>
            <person name="Steffen J."/>
            <person name="Takuno S."/>
            <person name="Brandvain Y."/>
            <person name="Coop G."/>
            <person name="Andolfatto P."/>
            <person name="Hu T.T."/>
            <person name="Blanchette M."/>
            <person name="Clark R.M."/>
            <person name="Quesneville H."/>
            <person name="Nordborg M."/>
            <person name="Gaut B.S."/>
            <person name="Lysak M.A."/>
            <person name="Jenkins J."/>
            <person name="Grimwood J."/>
            <person name="Chapman J."/>
            <person name="Prochnik S."/>
            <person name="Shu S."/>
            <person name="Rokhsar D."/>
            <person name="Schmutz J."/>
            <person name="Weigel D."/>
            <person name="Wright S.I."/>
        </authorList>
    </citation>
    <scope>NUCLEOTIDE SEQUENCE [LARGE SCALE GENOMIC DNA]</scope>
    <source>
        <strain evidence="7">cv. Monte Gargano</strain>
    </source>
</reference>
<evidence type="ECO:0000256" key="3">
    <source>
        <dbReference type="ARBA" id="ARBA00023134"/>
    </source>
</evidence>
<dbReference type="CDD" id="cd01852">
    <property type="entry name" value="AIG1"/>
    <property type="match status" value="1"/>
</dbReference>
<evidence type="ECO:0000313" key="6">
    <source>
        <dbReference type="EMBL" id="EOA23020.1"/>
    </source>
</evidence>
<keyword evidence="2" id="KW-0547">Nucleotide-binding</keyword>
<evidence type="ECO:0000259" key="5">
    <source>
        <dbReference type="PROSITE" id="PS51720"/>
    </source>
</evidence>
<dbReference type="PANTHER" id="PTHR10903:SF122">
    <property type="entry name" value="IMMUNE-ASSOCIATED NUCLEOTIDE-BINDING PROTEIN 11-RELATED"/>
    <property type="match status" value="1"/>
</dbReference>
<evidence type="ECO:0000256" key="2">
    <source>
        <dbReference type="ARBA" id="ARBA00022741"/>
    </source>
</evidence>
<dbReference type="GO" id="GO:0005525">
    <property type="term" value="F:GTP binding"/>
    <property type="evidence" value="ECO:0007669"/>
    <property type="project" value="UniProtKB-KW"/>
</dbReference>
<dbReference type="STRING" id="81985.R0HDB6"/>
<feature type="domain" description="AIG1-type G" evidence="5">
    <location>
        <begin position="91"/>
        <end position="297"/>
    </location>
</feature>
<dbReference type="PANTHER" id="PTHR10903">
    <property type="entry name" value="GTPASE, IMAP FAMILY MEMBER-RELATED"/>
    <property type="match status" value="1"/>
</dbReference>
<gene>
    <name evidence="6" type="ORF">CARUB_v10003783mg</name>
</gene>
<dbReference type="Pfam" id="PF04548">
    <property type="entry name" value="AIG1"/>
    <property type="match status" value="2"/>
</dbReference>
<evidence type="ECO:0000256" key="1">
    <source>
        <dbReference type="ARBA" id="ARBA00008535"/>
    </source>
</evidence>
<dbReference type="PROSITE" id="PS51720">
    <property type="entry name" value="G_AIG1"/>
    <property type="match status" value="1"/>
</dbReference>
<dbReference type="InterPro" id="IPR027417">
    <property type="entry name" value="P-loop_NTPase"/>
</dbReference>
<sequence length="411" mass="46474">MTFIDLALTEVSYFSEASRASDLLLKPARTLVLLGCSGNGKSATGNSILRREAFESKVRAAAVTKECELKTTKRPNGQIINVIDTPVLEHHRERTLVLVGKTGNGKSATGNSILGETRFRSKARGTYITKECELVKSSLPNGLEVNVIDTPGLFSASLTTEFTSREIVRCLHLAKEGINAVLLVFTLRARLTDEEQSTLRTFKILFGSQIVDYMIVVFTNGDALDEGETLDDYLEDCPEFHDILNECGNRKVLFDNRRDVPERKKDKQLQDLLNLVEQISKKNNGKSYMADLSLELRENEATFQQKQKDIEAMKVSSKKESSLVKELKNSYKQMLKETEEKVSNQLKEALREVKEQLSKAEARREEAEKKMNESQKLSADEIKQLREDLKKAEKETDDLRTKLNEKKCTIL</sequence>
<feature type="region of interest" description="Disordered" evidence="4">
    <location>
        <begin position="359"/>
        <end position="381"/>
    </location>
</feature>
<dbReference type="EMBL" id="KB870810">
    <property type="protein sequence ID" value="EOA23020.1"/>
    <property type="molecule type" value="Genomic_DNA"/>
</dbReference>
<proteinExistence type="inferred from homology"/>
<dbReference type="InterPro" id="IPR045058">
    <property type="entry name" value="GIMA/IAN/Toc"/>
</dbReference>
<dbReference type="Proteomes" id="UP000029121">
    <property type="component" value="Unassembled WGS sequence"/>
</dbReference>
<dbReference type="InterPro" id="IPR006703">
    <property type="entry name" value="G_AIG1"/>
</dbReference>
<keyword evidence="3" id="KW-0342">GTP-binding</keyword>
<dbReference type="AlphaFoldDB" id="R0HDB6"/>
<comment type="similarity">
    <text evidence="1">Belongs to the TRAFAC class TrmE-Era-EngA-EngB-Septin-like GTPase superfamily. AIG1/Toc34/Toc159-like paraseptin GTPase family. IAN subfamily.</text>
</comment>
<organism evidence="6 7">
    <name type="scientific">Capsella rubella</name>
    <dbReference type="NCBI Taxonomy" id="81985"/>
    <lineage>
        <taxon>Eukaryota</taxon>
        <taxon>Viridiplantae</taxon>
        <taxon>Streptophyta</taxon>
        <taxon>Embryophyta</taxon>
        <taxon>Tracheophyta</taxon>
        <taxon>Spermatophyta</taxon>
        <taxon>Magnoliopsida</taxon>
        <taxon>eudicotyledons</taxon>
        <taxon>Gunneridae</taxon>
        <taxon>Pentapetalae</taxon>
        <taxon>rosids</taxon>
        <taxon>malvids</taxon>
        <taxon>Brassicales</taxon>
        <taxon>Brassicaceae</taxon>
        <taxon>Camelineae</taxon>
        <taxon>Capsella</taxon>
    </lineage>
</organism>
<protein>
    <recommendedName>
        <fullName evidence="5">AIG1-type G domain-containing protein</fullName>
    </recommendedName>
</protein>
<keyword evidence="7" id="KW-1185">Reference proteome</keyword>
<dbReference type="SUPFAM" id="SSF52540">
    <property type="entry name" value="P-loop containing nucleoside triphosphate hydrolases"/>
    <property type="match status" value="2"/>
</dbReference>